<dbReference type="Gene3D" id="2.60.370.10">
    <property type="entry name" value="Ctag/Cox11"/>
    <property type="match status" value="1"/>
</dbReference>
<evidence type="ECO:0000313" key="15">
    <source>
        <dbReference type="Proteomes" id="UP001234989"/>
    </source>
</evidence>
<keyword evidence="7 13" id="KW-0812">Transmembrane</keyword>
<evidence type="ECO:0000256" key="1">
    <source>
        <dbReference type="ARBA" id="ARBA00004007"/>
    </source>
</evidence>
<keyword evidence="8" id="KW-0735">Signal-anchor</keyword>
<dbReference type="HAMAP" id="MF_00155">
    <property type="entry name" value="CtaG"/>
    <property type="match status" value="1"/>
</dbReference>
<evidence type="ECO:0000256" key="13">
    <source>
        <dbReference type="SAM" id="Phobius"/>
    </source>
</evidence>
<dbReference type="GO" id="GO:0005507">
    <property type="term" value="F:copper ion binding"/>
    <property type="evidence" value="ECO:0007669"/>
    <property type="project" value="InterPro"/>
</dbReference>
<evidence type="ECO:0008006" key="16">
    <source>
        <dbReference type="Google" id="ProtNLM"/>
    </source>
</evidence>
<evidence type="ECO:0000256" key="8">
    <source>
        <dbReference type="ARBA" id="ARBA00022968"/>
    </source>
</evidence>
<gene>
    <name evidence="14" type="ORF">MTR67_021345</name>
</gene>
<dbReference type="NCBIfam" id="NF003465">
    <property type="entry name" value="PRK05089.1"/>
    <property type="match status" value="1"/>
</dbReference>
<dbReference type="SUPFAM" id="SSF110111">
    <property type="entry name" value="Ctag/Cox11"/>
    <property type="match status" value="1"/>
</dbReference>
<dbReference type="InterPro" id="IPR004159">
    <property type="entry name" value="Put_SAM_MeTrfase"/>
</dbReference>
<keyword evidence="5" id="KW-0489">Methyltransferase</keyword>
<dbReference type="PANTHER" id="PTHR10108">
    <property type="entry name" value="SAM-DEPENDENT METHYLTRANSFERASE"/>
    <property type="match status" value="1"/>
</dbReference>
<dbReference type="EMBL" id="CP133616">
    <property type="protein sequence ID" value="WMV27960.1"/>
    <property type="molecule type" value="Genomic_DNA"/>
</dbReference>
<name>A0AAF0QVN9_SOLVR</name>
<accession>A0AAF0QVN9</accession>
<comment type="similarity">
    <text evidence="4">Belongs to the methyltransferase superfamily.</text>
</comment>
<keyword evidence="11" id="KW-0325">Glycoprotein</keyword>
<keyword evidence="9 13" id="KW-1133">Transmembrane helix</keyword>
<protein>
    <recommendedName>
        <fullName evidence="16">Methyltransferase</fullName>
    </recommendedName>
</protein>
<evidence type="ECO:0000256" key="5">
    <source>
        <dbReference type="ARBA" id="ARBA00022603"/>
    </source>
</evidence>
<evidence type="ECO:0000256" key="10">
    <source>
        <dbReference type="ARBA" id="ARBA00023136"/>
    </source>
</evidence>
<sequence length="991" mass="111511">MRGPLVNKLSLIFGPRPPLNCILLCLVSVCVLIVLLSPFSSTTFDSVTSYAKPDVYTNYRKLKEQARNDYLELKSISLGANLIKDIGLCGKERENYVPCYNVSANLLAGLKDGEEFDRHCELSQEHQNCLVRPPKEYKIPLTWPAGRDVIWSGNVKLTKDQFLSSGSMTKRLMLLEENQIAFHSEDGMIVDGVKDYSHLIADMIGLGSDTEFLQAGVRSVLDIGCGFGSFGAHLLSLRLMALCVAPYEPSGSQVQLALERGLPAVIGNFISKQLPFPSLSYDMVHCAQCGIIWDSKDGLFLIEIDRLLKPGGYFVLTSPTTQQQDGTTSTKKGITSSSLEGFTKKLCWPLLAQQEETFIWQKTADSQCYTSSSQDEIPVCKGNDMQMYYQPLARCISGTTSHRWVPIHSKSDDLNSTELEIHGKCFFCFSKTRLVIATFSVLYLFSNSGYFDPLFLAVIFLPIVCFVTGLHPDDFFEDSNFWKLALRNYWSLLSPLIFSDHPKRPGDDDPLPPYNMVRNVMDMNAHYGGLSAALMEARKAVWVMNVVPLGARNTLPLIHDRGFAGVLHNWCEPFPTYPRTYDLLHANGLLSHIASQKCSMFELLLEMDRILRPEGWIILSDTLGTIEKARTLAAQIRWEARVIDLQNGSDQRLLKSSAVKQQNSAGLLIGVKYLLLKDNRGCGSPKKMTILDVLITGLLPVSRKMSLFRLSRRVNPLLSLNRTHHYPLSTSREYLEIVASKDINLGAINNKYGQIFGFGYRGFTSRCELNKSTLHNCKGPSFLRWQSTVRSWPVLNLRHHYATQATATENKSRKMLFYLVGLVFAMVGASYAAVPLYRRFCQATGYGGTIQRRESVEEKIARHEKDGRVTSREIAVQFNADVADGMPWKFTPTQREVRVKPGESALAFYTAENRSSTPITGVSTYNVTPMKAAVYFNKIQCFCFEEQRLLPGEQIDMPVFFYIDPEFETDPKMDGINNLILSYTFFKVSDK</sequence>
<dbReference type="GO" id="GO:0008168">
    <property type="term" value="F:methyltransferase activity"/>
    <property type="evidence" value="ECO:0007669"/>
    <property type="project" value="UniProtKB-KW"/>
</dbReference>
<organism evidence="14 15">
    <name type="scientific">Solanum verrucosum</name>
    <dbReference type="NCBI Taxonomy" id="315347"/>
    <lineage>
        <taxon>Eukaryota</taxon>
        <taxon>Viridiplantae</taxon>
        <taxon>Streptophyta</taxon>
        <taxon>Embryophyta</taxon>
        <taxon>Tracheophyta</taxon>
        <taxon>Spermatophyta</taxon>
        <taxon>Magnoliopsida</taxon>
        <taxon>eudicotyledons</taxon>
        <taxon>Gunneridae</taxon>
        <taxon>Pentapetalae</taxon>
        <taxon>asterids</taxon>
        <taxon>lamiids</taxon>
        <taxon>Solanales</taxon>
        <taxon>Solanaceae</taxon>
        <taxon>Solanoideae</taxon>
        <taxon>Solaneae</taxon>
        <taxon>Solanum</taxon>
    </lineage>
</organism>
<dbReference type="SUPFAM" id="SSF53335">
    <property type="entry name" value="S-adenosyl-L-methionine-dependent methyltransferases"/>
    <property type="match status" value="2"/>
</dbReference>
<dbReference type="FunFam" id="2.60.370.10:FF:000001">
    <property type="entry name" value="COX11 cytochrome c oxidase assembly homolog"/>
    <property type="match status" value="1"/>
</dbReference>
<evidence type="ECO:0000256" key="3">
    <source>
        <dbReference type="ARBA" id="ARBA00004606"/>
    </source>
</evidence>
<dbReference type="GO" id="GO:0005743">
    <property type="term" value="C:mitochondrial inner membrane"/>
    <property type="evidence" value="ECO:0007669"/>
    <property type="project" value="UniProtKB-SubCell"/>
</dbReference>
<evidence type="ECO:0000256" key="2">
    <source>
        <dbReference type="ARBA" id="ARBA00004243"/>
    </source>
</evidence>
<feature type="transmembrane region" description="Helical" evidence="13">
    <location>
        <begin position="21"/>
        <end position="39"/>
    </location>
</feature>
<dbReference type="InterPro" id="IPR007533">
    <property type="entry name" value="Cyt_c_oxidase_assmbl_CtaG"/>
</dbReference>
<dbReference type="Pfam" id="PF03141">
    <property type="entry name" value="Methyltransf_29"/>
    <property type="match status" value="2"/>
</dbReference>
<dbReference type="PANTHER" id="PTHR10108:SF1173">
    <property type="entry name" value="METHYLTRANSFERASE"/>
    <property type="match status" value="1"/>
</dbReference>
<reference evidence="14" key="1">
    <citation type="submission" date="2023-08" db="EMBL/GenBank/DDBJ databases">
        <title>A de novo genome assembly of Solanum verrucosum Schlechtendal, a Mexican diploid species geographically isolated from the other diploid A-genome species in potato relatives.</title>
        <authorList>
            <person name="Hosaka K."/>
        </authorList>
    </citation>
    <scope>NUCLEOTIDE SEQUENCE</scope>
    <source>
        <tissue evidence="14">Young leaves</tissue>
    </source>
</reference>
<dbReference type="Pfam" id="PF04442">
    <property type="entry name" value="CtaG_Cox11"/>
    <property type="match status" value="1"/>
</dbReference>
<dbReference type="Gene3D" id="3.40.50.150">
    <property type="entry name" value="Vaccinia Virus protein VP39"/>
    <property type="match status" value="2"/>
</dbReference>
<dbReference type="GO" id="GO:0012505">
    <property type="term" value="C:endomembrane system"/>
    <property type="evidence" value="ECO:0007669"/>
    <property type="project" value="UniProtKB-SubCell"/>
</dbReference>
<proteinExistence type="inferred from homology"/>
<evidence type="ECO:0000313" key="14">
    <source>
        <dbReference type="EMBL" id="WMV27960.1"/>
    </source>
</evidence>
<evidence type="ECO:0000256" key="12">
    <source>
        <dbReference type="ARBA" id="ARBA00037847"/>
    </source>
</evidence>
<dbReference type="InterPro" id="IPR029063">
    <property type="entry name" value="SAM-dependent_MTases_sf"/>
</dbReference>
<keyword evidence="10 13" id="KW-0472">Membrane</keyword>
<dbReference type="InterPro" id="IPR023471">
    <property type="entry name" value="CtaG/Cox11_dom_sf"/>
</dbReference>
<dbReference type="FunFam" id="3.40.50.150:FF:000119">
    <property type="entry name" value="probable pectin methyltransferase QUA2"/>
    <property type="match status" value="1"/>
</dbReference>
<dbReference type="Proteomes" id="UP001234989">
    <property type="component" value="Chromosome 5"/>
</dbReference>
<evidence type="ECO:0000256" key="6">
    <source>
        <dbReference type="ARBA" id="ARBA00022679"/>
    </source>
</evidence>
<dbReference type="CDD" id="cd02440">
    <property type="entry name" value="AdoMet_MTases"/>
    <property type="match status" value="1"/>
</dbReference>
<comment type="subcellular location">
    <subcellularLocation>
        <location evidence="12">Endomembrane system</location>
        <topology evidence="12">Single-pass membrane protein</topology>
    </subcellularLocation>
    <subcellularLocation>
        <location evidence="3">Membrane</location>
        <topology evidence="3">Single-pass type II membrane protein</topology>
    </subcellularLocation>
    <subcellularLocation>
        <location evidence="2">Mitochondrion inner membrane</location>
        <topology evidence="2">Single-pass membrane protein</topology>
        <orientation evidence="2">Intermembrane side</orientation>
    </subcellularLocation>
</comment>
<evidence type="ECO:0000256" key="4">
    <source>
        <dbReference type="ARBA" id="ARBA00008361"/>
    </source>
</evidence>
<keyword evidence="15" id="KW-1185">Reference proteome</keyword>
<evidence type="ECO:0000256" key="9">
    <source>
        <dbReference type="ARBA" id="ARBA00022989"/>
    </source>
</evidence>
<evidence type="ECO:0000256" key="11">
    <source>
        <dbReference type="ARBA" id="ARBA00023180"/>
    </source>
</evidence>
<comment type="function">
    <text evidence="1">Exerts its effect at some terminal stage of cytochrome c oxidase synthesis, probably by being involved in the insertion of the copper B into subunit I.</text>
</comment>
<feature type="transmembrane region" description="Helical" evidence="13">
    <location>
        <begin position="816"/>
        <end position="834"/>
    </location>
</feature>
<keyword evidence="6" id="KW-0808">Transferase</keyword>
<dbReference type="AlphaFoldDB" id="A0AAF0QVN9"/>
<dbReference type="GO" id="GO:0032259">
    <property type="term" value="P:methylation"/>
    <property type="evidence" value="ECO:0007669"/>
    <property type="project" value="UniProtKB-KW"/>
</dbReference>
<evidence type="ECO:0000256" key="7">
    <source>
        <dbReference type="ARBA" id="ARBA00022692"/>
    </source>
</evidence>